<dbReference type="RefSeq" id="WP_278318762.1">
    <property type="nucleotide sequence ID" value="NZ_CP121464.1"/>
</dbReference>
<proteinExistence type="predicted"/>
<dbReference type="Proteomes" id="UP001219584">
    <property type="component" value="Chromosome"/>
</dbReference>
<dbReference type="SUPFAM" id="SSF141868">
    <property type="entry name" value="EAL domain-like"/>
    <property type="match status" value="1"/>
</dbReference>
<evidence type="ECO:0000259" key="1">
    <source>
        <dbReference type="PROSITE" id="PS50883"/>
    </source>
</evidence>
<dbReference type="PANTHER" id="PTHR33121:SF70">
    <property type="entry name" value="SIGNALING PROTEIN YKOW"/>
    <property type="match status" value="1"/>
</dbReference>
<reference evidence="2 3" key="1">
    <citation type="submission" date="2023-04" db="EMBL/GenBank/DDBJ databases">
        <title>Nanopore sequencing of Janthinobacterium from water.</title>
        <authorList>
            <person name="Ciuchcinski K."/>
            <person name="Rokowska A."/>
            <person name="Dziewit L."/>
        </authorList>
    </citation>
    <scope>NUCLEOTIDE SEQUENCE [LARGE SCALE GENOMIC DNA]</scope>
    <source>
        <strain evidence="2 3">DEMB2</strain>
    </source>
</reference>
<dbReference type="SMART" id="SM00052">
    <property type="entry name" value="EAL"/>
    <property type="match status" value="1"/>
</dbReference>
<gene>
    <name evidence="2" type="ORF">P9875_14310</name>
</gene>
<dbReference type="InterPro" id="IPR035919">
    <property type="entry name" value="EAL_sf"/>
</dbReference>
<dbReference type="Pfam" id="PF00563">
    <property type="entry name" value="EAL"/>
    <property type="match status" value="1"/>
</dbReference>
<evidence type="ECO:0000313" key="3">
    <source>
        <dbReference type="Proteomes" id="UP001219584"/>
    </source>
</evidence>
<dbReference type="PROSITE" id="PS50883">
    <property type="entry name" value="EAL"/>
    <property type="match status" value="1"/>
</dbReference>
<dbReference type="PANTHER" id="PTHR33121">
    <property type="entry name" value="CYCLIC DI-GMP PHOSPHODIESTERASE PDEF"/>
    <property type="match status" value="1"/>
</dbReference>
<feature type="domain" description="EAL" evidence="1">
    <location>
        <begin position="180"/>
        <end position="433"/>
    </location>
</feature>
<dbReference type="EMBL" id="CP121464">
    <property type="protein sequence ID" value="WFR82266.1"/>
    <property type="molecule type" value="Genomic_DNA"/>
</dbReference>
<organism evidence="2 3">
    <name type="scientific">Janthinobacterium rivuli</name>
    <dbReference type="NCBI Taxonomy" id="2751478"/>
    <lineage>
        <taxon>Bacteria</taxon>
        <taxon>Pseudomonadati</taxon>
        <taxon>Pseudomonadota</taxon>
        <taxon>Betaproteobacteria</taxon>
        <taxon>Burkholderiales</taxon>
        <taxon>Oxalobacteraceae</taxon>
        <taxon>Janthinobacterium</taxon>
    </lineage>
</organism>
<dbReference type="CDD" id="cd01948">
    <property type="entry name" value="EAL"/>
    <property type="match status" value="1"/>
</dbReference>
<sequence>MKTISSPVRSEFHCLRVLTLTPDTDKSGARWLGTMLSAINVADVKSINSLSLIPSLLREGKVDVIVADVEHGGLMVPTLLKTLDAANPLARFPHVLWVGQPTLLNLLHGQAAAMLEKPAVARIGGLSVSALLAHARLAHRAGINVGMVYGGGNAAFAEALRALLLVPSIKRQAGSFAPPDGPTEADVIEALTTGKNLRVMLQPQYDLRTRRIIGAEALLRWNHPGVGEVPPSVLIPMVNRLGLHLLLFSFIETRVIDVLLVLKSRQVTLPIALNASAETVCTPGLAQRLAEKMQRAGVPPQLLKIELTGDLPVDDELLLSASLNTLRAKGFPVSLDDFGQGSSTLNLLARMTFDEVKIDGAFVRDMKTSASAQAVITATVNLARLMNLKVVAEGIEDASCIEALCQLGCPTGQGYALARPLELRDFFASVSNK</sequence>
<dbReference type="InterPro" id="IPR050706">
    <property type="entry name" value="Cyclic-di-GMP_PDE-like"/>
</dbReference>
<evidence type="ECO:0000313" key="2">
    <source>
        <dbReference type="EMBL" id="WFR82266.1"/>
    </source>
</evidence>
<dbReference type="InterPro" id="IPR001633">
    <property type="entry name" value="EAL_dom"/>
</dbReference>
<dbReference type="Gene3D" id="3.20.20.450">
    <property type="entry name" value="EAL domain"/>
    <property type="match status" value="1"/>
</dbReference>
<accession>A0ABY8ICU6</accession>
<protein>
    <submittedName>
        <fullName evidence="2">EAL domain-containing protein</fullName>
    </submittedName>
</protein>
<keyword evidence="3" id="KW-1185">Reference proteome</keyword>
<name>A0ABY8ICU6_9BURK</name>